<reference evidence="5 6" key="1">
    <citation type="journal article" date="2016" name="Sci. Rep.">
        <title>Peltaster fructicola genome reveals evolution from an invasive phytopathogen to an ectophytic parasite.</title>
        <authorList>
            <person name="Xu C."/>
            <person name="Chen H."/>
            <person name="Gleason M.L."/>
            <person name="Xu J.R."/>
            <person name="Liu H."/>
            <person name="Zhang R."/>
            <person name="Sun G."/>
        </authorList>
    </citation>
    <scope>NUCLEOTIDE SEQUENCE [LARGE SCALE GENOMIC DNA]</scope>
    <source>
        <strain evidence="5 6">LNHT1506</strain>
    </source>
</reference>
<feature type="compositionally biased region" description="Basic and acidic residues" evidence="4">
    <location>
        <begin position="249"/>
        <end position="261"/>
    </location>
</feature>
<organism evidence="5 6">
    <name type="scientific">Peltaster fructicola</name>
    <dbReference type="NCBI Taxonomy" id="286661"/>
    <lineage>
        <taxon>Eukaryota</taxon>
        <taxon>Fungi</taxon>
        <taxon>Dikarya</taxon>
        <taxon>Ascomycota</taxon>
        <taxon>Pezizomycotina</taxon>
        <taxon>Dothideomycetes</taxon>
        <taxon>Dothideomycetes incertae sedis</taxon>
        <taxon>Peltaster</taxon>
    </lineage>
</organism>
<dbReference type="InterPro" id="IPR050889">
    <property type="entry name" value="Dendritic_Spine_Reg/Scaffold"/>
</dbReference>
<feature type="repeat" description="ANK" evidence="3">
    <location>
        <begin position="39"/>
        <end position="71"/>
    </location>
</feature>
<sequence length="280" mass="30623">MIDPSIRLRRAVLLGDVVLVQRIIQTHPKLLRNPDFEDKANTSLHLAATHGHVKIATLLIAAGHEKNDISWNAEHETPLMLAAKQGHVEVGTLLIKAFPRCVLFVNKNGLDALALSCQNQASTPLVSTLLSLTDFPASPQSRDMQGNTPLHHASASGSLKALRILLAAGANPLAKNNHDWTPLAFSATVAGEVYFRNLVAEFERKKVEGAKAGEERERQRAAGLRMIESEHDPEQIGIAVSEDEVVPDDGLRIHRSPETRRRPTTPAFSSLGRHEWGSPT</sequence>
<gene>
    <name evidence="5" type="ORF">AMS68_004013</name>
</gene>
<dbReference type="OrthoDB" id="823504at2759"/>
<evidence type="ECO:0000313" key="6">
    <source>
        <dbReference type="Proteomes" id="UP000503462"/>
    </source>
</evidence>
<name>A0A6H0XUY7_9PEZI</name>
<evidence type="ECO:0000256" key="3">
    <source>
        <dbReference type="PROSITE-ProRule" id="PRU00023"/>
    </source>
</evidence>
<feature type="region of interest" description="Disordered" evidence="4">
    <location>
        <begin position="247"/>
        <end position="280"/>
    </location>
</feature>
<proteinExistence type="predicted"/>
<evidence type="ECO:0000256" key="4">
    <source>
        <dbReference type="SAM" id="MobiDB-lite"/>
    </source>
</evidence>
<accession>A0A6H0XUY7</accession>
<dbReference type="PROSITE" id="PS50297">
    <property type="entry name" value="ANK_REP_REGION"/>
    <property type="match status" value="2"/>
</dbReference>
<evidence type="ECO:0000256" key="1">
    <source>
        <dbReference type="ARBA" id="ARBA00022737"/>
    </source>
</evidence>
<dbReference type="PANTHER" id="PTHR24166:SF48">
    <property type="entry name" value="PROTEIN VAPYRIN"/>
    <property type="match status" value="1"/>
</dbReference>
<evidence type="ECO:0000313" key="5">
    <source>
        <dbReference type="EMBL" id="QIW98495.1"/>
    </source>
</evidence>
<dbReference type="Proteomes" id="UP000503462">
    <property type="component" value="Chromosome 3"/>
</dbReference>
<dbReference type="InterPro" id="IPR036770">
    <property type="entry name" value="Ankyrin_rpt-contain_sf"/>
</dbReference>
<feature type="repeat" description="ANK" evidence="3">
    <location>
        <begin position="145"/>
        <end position="177"/>
    </location>
</feature>
<dbReference type="PROSITE" id="PS50088">
    <property type="entry name" value="ANK_REPEAT"/>
    <property type="match status" value="2"/>
</dbReference>
<dbReference type="PANTHER" id="PTHR24166">
    <property type="entry name" value="ROLLING PEBBLES, ISOFORM B"/>
    <property type="match status" value="1"/>
</dbReference>
<protein>
    <submittedName>
        <fullName evidence="5">Uncharacterized protein</fullName>
    </submittedName>
</protein>
<keyword evidence="1" id="KW-0677">Repeat</keyword>
<dbReference type="EMBL" id="CP051141">
    <property type="protein sequence ID" value="QIW98495.1"/>
    <property type="molecule type" value="Genomic_DNA"/>
</dbReference>
<dbReference type="Gene3D" id="1.25.40.20">
    <property type="entry name" value="Ankyrin repeat-containing domain"/>
    <property type="match status" value="1"/>
</dbReference>
<keyword evidence="6" id="KW-1185">Reference proteome</keyword>
<dbReference type="AlphaFoldDB" id="A0A6H0XUY7"/>
<dbReference type="SMART" id="SM00248">
    <property type="entry name" value="ANK"/>
    <property type="match status" value="3"/>
</dbReference>
<evidence type="ECO:0000256" key="2">
    <source>
        <dbReference type="ARBA" id="ARBA00023043"/>
    </source>
</evidence>
<dbReference type="SUPFAM" id="SSF48403">
    <property type="entry name" value="Ankyrin repeat"/>
    <property type="match status" value="1"/>
</dbReference>
<dbReference type="Pfam" id="PF12796">
    <property type="entry name" value="Ank_2"/>
    <property type="match status" value="2"/>
</dbReference>
<dbReference type="InterPro" id="IPR002110">
    <property type="entry name" value="Ankyrin_rpt"/>
</dbReference>
<keyword evidence="2 3" id="KW-0040">ANK repeat</keyword>